<keyword evidence="1" id="KW-0378">Hydrolase</keyword>
<dbReference type="HOGENOM" id="CLU_009736_5_3_7"/>
<evidence type="ECO:0000313" key="5">
    <source>
        <dbReference type="Proteomes" id="UP000015920"/>
    </source>
</evidence>
<evidence type="ECO:0000256" key="1">
    <source>
        <dbReference type="ARBA" id="ARBA00022801"/>
    </source>
</evidence>
<dbReference type="SUPFAM" id="SSF64182">
    <property type="entry name" value="DHH phosphoesterases"/>
    <property type="match status" value="1"/>
</dbReference>
<dbReference type="GO" id="GO:0003676">
    <property type="term" value="F:nucleic acid binding"/>
    <property type="evidence" value="ECO:0007669"/>
    <property type="project" value="InterPro"/>
</dbReference>
<dbReference type="Pfam" id="PF17768">
    <property type="entry name" value="RecJ_OB"/>
    <property type="match status" value="1"/>
</dbReference>
<evidence type="ECO:0000259" key="2">
    <source>
        <dbReference type="Pfam" id="PF02272"/>
    </source>
</evidence>
<name>T1U8A7_HELPX</name>
<accession>T1U8A7</accession>
<dbReference type="EMBL" id="CP006691">
    <property type="protein sequence ID" value="AGT73616.1"/>
    <property type="molecule type" value="Genomic_DNA"/>
</dbReference>
<protein>
    <submittedName>
        <fullName evidence="4">DHHA1 domain protein</fullName>
    </submittedName>
</protein>
<reference evidence="4 5" key="1">
    <citation type="journal article" date="2013" name="Genome Announc.">
        <title>Genome Sequences of Three hpAfrica2 Strains of Helicobacter pylori.</title>
        <authorList>
            <person name="Duncan S.S."/>
            <person name="Bertoli M.T."/>
            <person name="Kersulyte D."/>
            <person name="Valk P.L."/>
            <person name="Tamma S."/>
            <person name="Segal I."/>
            <person name="McClain M.S."/>
            <person name="Cover T.L."/>
            <person name="Berg D.E."/>
        </authorList>
    </citation>
    <scope>NUCLEOTIDE SEQUENCE [LARGE SCALE GENOMIC DNA]</scope>
    <source>
        <strain evidence="4">SouthAfrica20</strain>
    </source>
</reference>
<dbReference type="InterPro" id="IPR051673">
    <property type="entry name" value="SSDNA_exonuclease_RecJ"/>
</dbReference>
<dbReference type="Pfam" id="PF02272">
    <property type="entry name" value="DHHA1"/>
    <property type="match status" value="1"/>
</dbReference>
<proteinExistence type="predicted"/>
<dbReference type="InterPro" id="IPR003156">
    <property type="entry name" value="DHHA1_dom"/>
</dbReference>
<dbReference type="Gene3D" id="3.90.1640.30">
    <property type="match status" value="1"/>
</dbReference>
<dbReference type="PANTHER" id="PTHR30255:SF2">
    <property type="entry name" value="SINGLE-STRANDED-DNA-SPECIFIC EXONUCLEASE RECJ"/>
    <property type="match status" value="1"/>
</dbReference>
<dbReference type="InterPro" id="IPR041122">
    <property type="entry name" value="RecJ_OB"/>
</dbReference>
<dbReference type="PANTHER" id="PTHR30255">
    <property type="entry name" value="SINGLE-STRANDED-DNA-SPECIFIC EXONUCLEASE RECJ"/>
    <property type="match status" value="1"/>
</dbReference>
<dbReference type="AlphaFoldDB" id="T1U8A7"/>
<dbReference type="Proteomes" id="UP000015920">
    <property type="component" value="Chromosome"/>
</dbReference>
<dbReference type="PATRIC" id="fig|1352356.3.peg.365"/>
<dbReference type="KEGG" id="hpys:HPSA20_0376"/>
<dbReference type="Gene3D" id="3.10.310.30">
    <property type="match status" value="1"/>
</dbReference>
<dbReference type="GO" id="GO:0016787">
    <property type="term" value="F:hydrolase activity"/>
    <property type="evidence" value="ECO:0007669"/>
    <property type="project" value="UniProtKB-KW"/>
</dbReference>
<feature type="domain" description="RecJ OB" evidence="3">
    <location>
        <begin position="230"/>
        <end position="320"/>
    </location>
</feature>
<dbReference type="InterPro" id="IPR038763">
    <property type="entry name" value="DHH_sf"/>
</dbReference>
<evidence type="ECO:0000313" key="4">
    <source>
        <dbReference type="EMBL" id="AGT73616.1"/>
    </source>
</evidence>
<gene>
    <name evidence="4" type="ORF">HPSA20_0376</name>
</gene>
<feature type="domain" description="DHHA1" evidence="2">
    <location>
        <begin position="122"/>
        <end position="213"/>
    </location>
</feature>
<sequence>MCLAGVATIADMMPLTFFNRFLVSKALYFLQKEPLGAMGFLRQKEVFRKRSLKASDISFNIAPLINSAGRMQDARVALDFLNANNLQDCCFLYERLKACNNERKNTQQQVFKEAFKHALVGEKIIIAFKDNWHEGVLGIVASKLVEATQKPSLVFTFKEGAYKGSGRSSQNVDLIDALNGVSSLLLGYGGHRQACGLSVEKNNMVSLFETLENFDFKILPFCEEEPPLILRLKDIDRELLEIIEMGEPYGQENPEPLFQAQNLEVIEERIIKESHQALRFKDKECIKDAIYFNAERFLKAGEKVSVLFSVELDEYSNEPKMFVKSLL</sequence>
<organism evidence="4 5">
    <name type="scientific">Helicobacter pylori SouthAfrica20</name>
    <dbReference type="NCBI Taxonomy" id="1352356"/>
    <lineage>
        <taxon>Bacteria</taxon>
        <taxon>Pseudomonadati</taxon>
        <taxon>Campylobacterota</taxon>
        <taxon>Epsilonproteobacteria</taxon>
        <taxon>Campylobacterales</taxon>
        <taxon>Helicobacteraceae</taxon>
        <taxon>Helicobacter</taxon>
    </lineage>
</organism>
<evidence type="ECO:0000259" key="3">
    <source>
        <dbReference type="Pfam" id="PF17768"/>
    </source>
</evidence>